<dbReference type="RefSeq" id="XP_024502157.1">
    <property type="nucleotide sequence ID" value="XM_024648150.1"/>
</dbReference>
<feature type="transmembrane region" description="Helical" evidence="1">
    <location>
        <begin position="120"/>
        <end position="138"/>
    </location>
</feature>
<keyword evidence="1" id="KW-0812">Transmembrane</keyword>
<reference evidence="2 3" key="1">
    <citation type="submission" date="2014-09" db="EMBL/GenBank/DDBJ databases">
        <authorList>
            <person name="Martin A.A."/>
        </authorList>
    </citation>
    <scope>NUCLEOTIDE SEQUENCE</scope>
    <source>
        <strain evidence="3">ED321</strain>
        <strain evidence="2">ED321 Heterogonic</strain>
    </source>
</reference>
<name>A0A090KZJ4_STRRB</name>
<evidence type="ECO:0000313" key="2">
    <source>
        <dbReference type="EMBL" id="CEF62955.1"/>
    </source>
</evidence>
<gene>
    <name evidence="2 4 5" type="ORF">SRAE_1000122100</name>
</gene>
<dbReference type="EMBL" id="LN609528">
    <property type="protein sequence ID" value="CEF62955.1"/>
    <property type="molecule type" value="Genomic_DNA"/>
</dbReference>
<dbReference type="WormBase" id="SRAE_1000122100">
    <property type="protein sequence ID" value="SRP08831"/>
    <property type="gene ID" value="WBGene00257825"/>
</dbReference>
<reference evidence="4" key="2">
    <citation type="submission" date="2020-12" db="UniProtKB">
        <authorList>
            <consortium name="WormBaseParasite"/>
        </authorList>
    </citation>
    <scope>IDENTIFICATION</scope>
</reference>
<keyword evidence="1" id="KW-1133">Transmembrane helix</keyword>
<keyword evidence="1" id="KW-0472">Membrane</keyword>
<evidence type="ECO:0000313" key="3">
    <source>
        <dbReference type="Proteomes" id="UP000035682"/>
    </source>
</evidence>
<evidence type="ECO:0000313" key="5">
    <source>
        <dbReference type="WormBase" id="SRAE_1000122100"/>
    </source>
</evidence>
<organism evidence="2">
    <name type="scientific">Strongyloides ratti</name>
    <name type="common">Parasitic roundworm</name>
    <dbReference type="NCBI Taxonomy" id="34506"/>
    <lineage>
        <taxon>Eukaryota</taxon>
        <taxon>Metazoa</taxon>
        <taxon>Ecdysozoa</taxon>
        <taxon>Nematoda</taxon>
        <taxon>Chromadorea</taxon>
        <taxon>Rhabditida</taxon>
        <taxon>Tylenchina</taxon>
        <taxon>Panagrolaimomorpha</taxon>
        <taxon>Strongyloidoidea</taxon>
        <taxon>Strongyloididae</taxon>
        <taxon>Strongyloides</taxon>
    </lineage>
</organism>
<feature type="transmembrane region" description="Helical" evidence="1">
    <location>
        <begin position="66"/>
        <end position="86"/>
    </location>
</feature>
<dbReference type="Proteomes" id="UP000035682">
    <property type="component" value="Unplaced"/>
</dbReference>
<evidence type="ECO:0000256" key="1">
    <source>
        <dbReference type="SAM" id="Phobius"/>
    </source>
</evidence>
<keyword evidence="3" id="KW-1185">Reference proteome</keyword>
<dbReference type="STRING" id="34506.A0A090KZJ4"/>
<accession>A0A090KZJ4</accession>
<dbReference type="WBParaSite" id="SRAE_1000122100.1">
    <property type="protein sequence ID" value="SRAE_1000122100.1"/>
    <property type="gene ID" value="WBGene00257825"/>
</dbReference>
<dbReference type="GeneID" id="36375320"/>
<dbReference type="CTD" id="36375320"/>
<evidence type="ECO:0000313" key="4">
    <source>
        <dbReference type="WBParaSite" id="SRAE_1000122100.1"/>
    </source>
</evidence>
<sequence length="383" mass="44922">MGSYPCTRNFDSQSNNYDNQRITNFVTRGPHNSLWKNVGINSSGKNFKIAEKTDVRKKRKKYIKNGGIFVFLCHFIIVFAMCILTLNDINIFQQQANVEIVNLMNLPNFIKLIMRESENFGLHIIISCFLIEMTSLYFTKARTNFLDIMSSFLFLILGYLKFTDNDAVEGIFVELALTSMTSVVTFANLVLPKLPKHKTKSNSIMSAFHVDSPSSQCESIYEFSDNNEDEKMDVDEYKIEPENKLLNRLKFRDTTRDDTPIREIRPLLNNFKLDNNSGNLHTKQRENVFSRSNLISNQEYNHRPIFKRPLFTRETYMESKNLFYKSSTVPQLPKKQQFSENEISCNSSYYKIRKSYVYIGLLLLMANTFYNIFSFYQQFRQSW</sequence>
<dbReference type="AlphaFoldDB" id="A0A090KZJ4"/>
<proteinExistence type="predicted"/>
<feature type="transmembrane region" description="Helical" evidence="1">
    <location>
        <begin position="145"/>
        <end position="162"/>
    </location>
</feature>
<feature type="transmembrane region" description="Helical" evidence="1">
    <location>
        <begin position="356"/>
        <end position="376"/>
    </location>
</feature>
<feature type="transmembrane region" description="Helical" evidence="1">
    <location>
        <begin position="168"/>
        <end position="191"/>
    </location>
</feature>
<protein>
    <submittedName>
        <fullName evidence="2 4">Uncharacterized protein</fullName>
    </submittedName>
</protein>